<keyword evidence="5" id="KW-0862">Zinc</keyword>
<dbReference type="InterPro" id="IPR013154">
    <property type="entry name" value="ADH-like_N"/>
</dbReference>
<evidence type="ECO:0000259" key="8">
    <source>
        <dbReference type="SMART" id="SM00829"/>
    </source>
</evidence>
<dbReference type="Pfam" id="PF00107">
    <property type="entry name" value="ADH_zinc_N"/>
    <property type="match status" value="1"/>
</dbReference>
<keyword evidence="4" id="KW-0479">Metal-binding</keyword>
<keyword evidence="6" id="KW-0560">Oxidoreductase</keyword>
<dbReference type="KEGG" id="amus:LMH87_012278"/>
<comment type="caution">
    <text evidence="9">The sequence shown here is derived from an EMBL/GenBank/DDBJ whole genome shotgun (WGS) entry which is preliminary data.</text>
</comment>
<dbReference type="SMART" id="SM00829">
    <property type="entry name" value="PKS_ER"/>
    <property type="match status" value="1"/>
</dbReference>
<dbReference type="GeneID" id="80899437"/>
<evidence type="ECO:0000256" key="5">
    <source>
        <dbReference type="ARBA" id="ARBA00022833"/>
    </source>
</evidence>
<proteinExistence type="inferred from homology"/>
<dbReference type="InterPro" id="IPR013149">
    <property type="entry name" value="ADH-like_C"/>
</dbReference>
<name>A0A9W8QE65_AKAMU</name>
<dbReference type="GO" id="GO:0005737">
    <property type="term" value="C:cytoplasm"/>
    <property type="evidence" value="ECO:0007669"/>
    <property type="project" value="TreeGrafter"/>
</dbReference>
<gene>
    <name evidence="9" type="ORF">LMH87_012278</name>
</gene>
<comment type="similarity">
    <text evidence="3">Belongs to the zinc-containing alcohol dehydrogenase family.</text>
</comment>
<dbReference type="FunFam" id="3.40.50.720:FF:000039">
    <property type="entry name" value="Alcohol dehydrogenase AdhP"/>
    <property type="match status" value="1"/>
</dbReference>
<dbReference type="PANTHER" id="PTHR42940:SF8">
    <property type="entry name" value="VACUOLAR PROTEIN SORTING-ASSOCIATED PROTEIN 11"/>
    <property type="match status" value="1"/>
</dbReference>
<evidence type="ECO:0000256" key="4">
    <source>
        <dbReference type="ARBA" id="ARBA00022723"/>
    </source>
</evidence>
<dbReference type="SUPFAM" id="SSF50129">
    <property type="entry name" value="GroES-like"/>
    <property type="match status" value="1"/>
</dbReference>
<dbReference type="GO" id="GO:0046872">
    <property type="term" value="F:metal ion binding"/>
    <property type="evidence" value="ECO:0007669"/>
    <property type="project" value="UniProtKB-KW"/>
</dbReference>
<dbReference type="GO" id="GO:0004022">
    <property type="term" value="F:alcohol dehydrogenase (NAD+) activity"/>
    <property type="evidence" value="ECO:0007669"/>
    <property type="project" value="TreeGrafter"/>
</dbReference>
<evidence type="ECO:0000313" key="9">
    <source>
        <dbReference type="EMBL" id="KAJ4151588.1"/>
    </source>
</evidence>
<comment type="pathway">
    <text evidence="2">Secondary metabolite biosynthesis.</text>
</comment>
<dbReference type="Pfam" id="PF08240">
    <property type="entry name" value="ADH_N"/>
    <property type="match status" value="1"/>
</dbReference>
<keyword evidence="7" id="KW-0520">NAD</keyword>
<evidence type="ECO:0000256" key="7">
    <source>
        <dbReference type="ARBA" id="ARBA00023027"/>
    </source>
</evidence>
<dbReference type="InterPro" id="IPR036291">
    <property type="entry name" value="NAD(P)-bd_dom_sf"/>
</dbReference>
<dbReference type="AlphaFoldDB" id="A0A9W8QE65"/>
<organism evidence="9 10">
    <name type="scientific">Akanthomyces muscarius</name>
    <name type="common">Entomopathogenic fungus</name>
    <name type="synonym">Lecanicillium muscarium</name>
    <dbReference type="NCBI Taxonomy" id="2231603"/>
    <lineage>
        <taxon>Eukaryota</taxon>
        <taxon>Fungi</taxon>
        <taxon>Dikarya</taxon>
        <taxon>Ascomycota</taxon>
        <taxon>Pezizomycotina</taxon>
        <taxon>Sordariomycetes</taxon>
        <taxon>Hypocreomycetidae</taxon>
        <taxon>Hypocreales</taxon>
        <taxon>Cordycipitaceae</taxon>
        <taxon>Akanthomyces</taxon>
    </lineage>
</organism>
<evidence type="ECO:0000313" key="10">
    <source>
        <dbReference type="Proteomes" id="UP001144673"/>
    </source>
</evidence>
<evidence type="ECO:0000256" key="2">
    <source>
        <dbReference type="ARBA" id="ARBA00005179"/>
    </source>
</evidence>
<keyword evidence="10" id="KW-1185">Reference proteome</keyword>
<evidence type="ECO:0000256" key="3">
    <source>
        <dbReference type="ARBA" id="ARBA00008072"/>
    </source>
</evidence>
<dbReference type="SUPFAM" id="SSF51735">
    <property type="entry name" value="NAD(P)-binding Rossmann-fold domains"/>
    <property type="match status" value="1"/>
</dbReference>
<dbReference type="Gene3D" id="3.90.180.10">
    <property type="entry name" value="Medium-chain alcohol dehydrogenases, catalytic domain"/>
    <property type="match status" value="1"/>
</dbReference>
<dbReference type="CDD" id="cd08297">
    <property type="entry name" value="CAD3"/>
    <property type="match status" value="1"/>
</dbReference>
<reference evidence="9" key="1">
    <citation type="journal article" date="2023" name="Access Microbiol">
        <title>De-novo genome assembly for Akanthomyces muscarius, a biocontrol agent of insect agricultural pests.</title>
        <authorList>
            <person name="Erdos Z."/>
            <person name="Studholme D.J."/>
            <person name="Raymond B."/>
            <person name="Sharma M."/>
        </authorList>
    </citation>
    <scope>NUCLEOTIDE SEQUENCE</scope>
    <source>
        <strain evidence="9">Ve6</strain>
    </source>
</reference>
<dbReference type="EMBL" id="JAJHUN010000009">
    <property type="protein sequence ID" value="KAJ4151588.1"/>
    <property type="molecule type" value="Genomic_DNA"/>
</dbReference>
<comment type="cofactor">
    <cofactor evidence="1">
        <name>Zn(2+)</name>
        <dbReference type="ChEBI" id="CHEBI:29105"/>
    </cofactor>
</comment>
<dbReference type="PANTHER" id="PTHR42940">
    <property type="entry name" value="ALCOHOL DEHYDROGENASE 1-RELATED"/>
    <property type="match status" value="1"/>
</dbReference>
<dbReference type="InterPro" id="IPR011032">
    <property type="entry name" value="GroES-like_sf"/>
</dbReference>
<protein>
    <recommendedName>
        <fullName evidence="8">Enoyl reductase (ER) domain-containing protein</fullName>
    </recommendedName>
</protein>
<evidence type="ECO:0000256" key="1">
    <source>
        <dbReference type="ARBA" id="ARBA00001947"/>
    </source>
</evidence>
<dbReference type="Gene3D" id="3.40.50.720">
    <property type="entry name" value="NAD(P)-binding Rossmann-like Domain"/>
    <property type="match status" value="1"/>
</dbReference>
<dbReference type="InterPro" id="IPR020843">
    <property type="entry name" value="ER"/>
</dbReference>
<sequence length="351" mass="37519">MPTQLPAKMKAIQVKEFNKPYELSEIDVPTPKPHQVLVKIQAGGFCHTDCMVMENAFDSPLPVVASHEPAGLVVSVGADVAEFKKGDRVGCINFDSCCGECPDCKAGRPIYCDKPSMKGINVNGAWSEYMVADARFTVKLPESINFSTAACLMCAGITIYGSIKRANVPSGGSIAIVGIGGLGHIGTQLAKAMGYKVVAVDVKQSSLDLVNSYRWKPDVSVLATEPADDAVRKITTVVEGAYPGVDAAILATDAPPAFDFAAAITKKHGTLVLVGQPDKGITLSYFNVIFRDLKLVGSLIADKKRAEELVALVAEAGIQVQIKEWRPEQAEEMRKEYLTGKGDGKNVIVFA</sequence>
<feature type="domain" description="Enoyl reductase (ER)" evidence="8">
    <location>
        <begin position="16"/>
        <end position="348"/>
    </location>
</feature>
<dbReference type="RefSeq" id="XP_056053302.1">
    <property type="nucleotide sequence ID" value="XM_056201561.1"/>
</dbReference>
<dbReference type="Proteomes" id="UP001144673">
    <property type="component" value="Chromosome 4"/>
</dbReference>
<evidence type="ECO:0000256" key="6">
    <source>
        <dbReference type="ARBA" id="ARBA00023002"/>
    </source>
</evidence>
<accession>A0A9W8QE65</accession>